<comment type="caution">
    <text evidence="2">The sequence shown here is derived from an EMBL/GenBank/DDBJ whole genome shotgun (WGS) entry which is preliminary data.</text>
</comment>
<dbReference type="OrthoDB" id="6435951at2759"/>
<feature type="compositionally biased region" description="Basic and acidic residues" evidence="1">
    <location>
        <begin position="1"/>
        <end position="31"/>
    </location>
</feature>
<feature type="region of interest" description="Disordered" evidence="1">
    <location>
        <begin position="1"/>
        <end position="111"/>
    </location>
</feature>
<proteinExistence type="predicted"/>
<protein>
    <submittedName>
        <fullName evidence="2">Uncharacterized protein</fullName>
    </submittedName>
</protein>
<dbReference type="AlphaFoldDB" id="A0A8X6HJG2"/>
<accession>A0A8X6HJG2</accession>
<feature type="compositionally biased region" description="Basic and acidic residues" evidence="1">
    <location>
        <begin position="47"/>
        <end position="68"/>
    </location>
</feature>
<feature type="compositionally biased region" description="Acidic residues" evidence="1">
    <location>
        <begin position="69"/>
        <end position="111"/>
    </location>
</feature>
<keyword evidence="3" id="KW-1185">Reference proteome</keyword>
<dbReference type="EMBL" id="BMAO01038451">
    <property type="protein sequence ID" value="GFR25096.1"/>
    <property type="molecule type" value="Genomic_DNA"/>
</dbReference>
<organism evidence="2 3">
    <name type="scientific">Trichonephila clavata</name>
    <name type="common">Joro spider</name>
    <name type="synonym">Nephila clavata</name>
    <dbReference type="NCBI Taxonomy" id="2740835"/>
    <lineage>
        <taxon>Eukaryota</taxon>
        <taxon>Metazoa</taxon>
        <taxon>Ecdysozoa</taxon>
        <taxon>Arthropoda</taxon>
        <taxon>Chelicerata</taxon>
        <taxon>Arachnida</taxon>
        <taxon>Araneae</taxon>
        <taxon>Araneomorphae</taxon>
        <taxon>Entelegynae</taxon>
        <taxon>Araneoidea</taxon>
        <taxon>Nephilidae</taxon>
        <taxon>Trichonephila</taxon>
    </lineage>
</organism>
<sequence length="111" mass="12202">MSSADKQGDVSVQRKEDIVAEKEKGQNDGKSDSSPQKRSAAELSSTDEVKQKIQKTDHKNKEENGESEDKYDEEGDEDDDVIPDDYDEGADGEGEDGDEGADEEDDDDEEA</sequence>
<evidence type="ECO:0000313" key="3">
    <source>
        <dbReference type="Proteomes" id="UP000887116"/>
    </source>
</evidence>
<dbReference type="Proteomes" id="UP000887116">
    <property type="component" value="Unassembled WGS sequence"/>
</dbReference>
<evidence type="ECO:0000256" key="1">
    <source>
        <dbReference type="SAM" id="MobiDB-lite"/>
    </source>
</evidence>
<evidence type="ECO:0000313" key="2">
    <source>
        <dbReference type="EMBL" id="GFR25096.1"/>
    </source>
</evidence>
<feature type="compositionally biased region" description="Polar residues" evidence="1">
    <location>
        <begin position="32"/>
        <end position="46"/>
    </location>
</feature>
<name>A0A8X6HJG2_TRICU</name>
<gene>
    <name evidence="2" type="ORF">TNCT_618971</name>
</gene>
<reference evidence="2" key="1">
    <citation type="submission" date="2020-07" db="EMBL/GenBank/DDBJ databases">
        <title>Multicomponent nature underlies the extraordinary mechanical properties of spider dragline silk.</title>
        <authorList>
            <person name="Kono N."/>
            <person name="Nakamura H."/>
            <person name="Mori M."/>
            <person name="Yoshida Y."/>
            <person name="Ohtoshi R."/>
            <person name="Malay A.D."/>
            <person name="Moran D.A.P."/>
            <person name="Tomita M."/>
            <person name="Numata K."/>
            <person name="Arakawa K."/>
        </authorList>
    </citation>
    <scope>NUCLEOTIDE SEQUENCE</scope>
</reference>